<accession>A0A0M0J683</accession>
<feature type="compositionally biased region" description="Basic and acidic residues" evidence="5">
    <location>
        <begin position="1477"/>
        <end position="1498"/>
    </location>
</feature>
<dbReference type="Proteomes" id="UP000037460">
    <property type="component" value="Unassembled WGS sequence"/>
</dbReference>
<evidence type="ECO:0000256" key="5">
    <source>
        <dbReference type="SAM" id="MobiDB-lite"/>
    </source>
</evidence>
<feature type="non-terminal residue" evidence="7">
    <location>
        <position position="3105"/>
    </location>
</feature>
<dbReference type="PROSITE" id="PS50837">
    <property type="entry name" value="NACHT"/>
    <property type="match status" value="1"/>
</dbReference>
<evidence type="ECO:0000256" key="3">
    <source>
        <dbReference type="ARBA" id="ARBA00022741"/>
    </source>
</evidence>
<protein>
    <submittedName>
        <fullName evidence="7">Leucine rich repeat-containing protein</fullName>
    </submittedName>
</protein>
<keyword evidence="1" id="KW-0433">Leucine-rich repeat</keyword>
<dbReference type="PANTHER" id="PTHR48051:SF1">
    <property type="entry name" value="RAS SUPPRESSOR PROTEIN 1"/>
    <property type="match status" value="1"/>
</dbReference>
<dbReference type="Pfam" id="PF13855">
    <property type="entry name" value="LRR_8"/>
    <property type="match status" value="1"/>
</dbReference>
<keyword evidence="4" id="KW-0067">ATP-binding</keyword>
<feature type="compositionally biased region" description="Basic residues" evidence="5">
    <location>
        <begin position="3091"/>
        <end position="3105"/>
    </location>
</feature>
<dbReference type="EMBL" id="JWZX01003308">
    <property type="protein sequence ID" value="KOO22124.1"/>
    <property type="molecule type" value="Genomic_DNA"/>
</dbReference>
<dbReference type="GO" id="GO:0005524">
    <property type="term" value="F:ATP binding"/>
    <property type="evidence" value="ECO:0007669"/>
    <property type="project" value="UniProtKB-KW"/>
</dbReference>
<sequence>MAPSVTPERDLASGAAGGGVGVGGSETMLAAKTLGLRKDFDLNSAELPAKLLAGTVVTVHETRTMPDGSKRARITSLDGKIAGIITSISKEGAAGLVLPASNQLMSGMLSALGGGQADDVRVLEVITPSPMILRATAEVHSEKLGELFGGSRIFTLETVSLRDGTVRVRVGDVGQGGRSLGWVTITSKAGIHTAYHPLSVVSAPKQIVVRSGFENKSAEVGNLEPGTRVHVLESEAVLEAERLEANRQAELRTQQALREMEAARLEIERKAAASLDTVRAMCADLEKRLKRAEPVPDETLYERREAHRPSGRDEAKMPSRHAGIPPTVIALMFNSYRATFELVLGDLKTMPDSGAYELRSLVTHQRLGSVKIAPVKNAPLVERVEFSDQWHRADEHGVEHDGLHGEATLLLRLDWHLENEPGALHTAIIKVTPWLAYGCGEGARLAVRCLGAIEGKCATVQRALRDDSVVIKFDGLMGDSSVDPSPLTVVRAYAPRHAVGTRLLFLHNKRCVDAVVEKWDGDFDVKEGTRHAMLLPPVKTTGWVTMRTKEGSFNLRELEGKDDGDGRPTFTVISYKPLMVREGLDPEKSNKAGLLAPKTLVTLFEKKELKDGSVRAHVTTIKGANVVLAAALNEFNHSIQRFGTASEYEAARVSYCEDMMSREEFVEDAITGNMLRIKDQTLHVSTATDLLDNKSIPAEWKINDPVLMRAGPGTGKTWMIKQAAFVVAEALRETRTDGGIRLVPMVMYVQRIVFLIREGGAKGGLLMLYIESVYAGKKAETWRKMLIQAFEMRALIVLIDGVDEAAGLRDEIEYFIHQELVPSGNRVLVTSRPEGVNTAKYKGRFVIMNLNALSNEQQRAAVSVQMHGSEFFEHLLSLGEVRKKLDEVYDKFRDSTQHDLEELVAPCRFLLPGMLKEQERPYDPKERQHILVAEVTVSDSDAELAAALAALQSSQSIQSSAAATAGAASLPSLLAPSTEGANAVAPSGAAAVNTSTPSSAGVSDTAGTTCNSTAATAATTATALTTVPAAVPVLEEVVQTVVTYTYRIVRKRPLPPNTAPKSLTLHAINRTLLMGRTGQAAAPDSNAQETTLDLVDQVVSTVPPQAHRSMYESAMRSAMGELAHLTPASRKVAMELGLMLRKEALVNPDRASRSRRAKRAAKSDESGNQSGGQAAALWNRIMERTDEVYLAAEELSGTFRKVVELLAHEEGHRATRQVELPAYKDPVRLVAKAQEEYSTRFSDGGLPEACVTDVVRARVKCQTGPQAHLLLARICRASGVLEVDTKEALVLVELFDLANKFHDLDPTHFRYATCTLKLTYQGKALFGEVEVHVTRIAQIGHDPSNQAYEHYNFFRNRLLGTVPEEKLNQLLEEKLVFLVDATGVPVLLSLLVLIFTAGGEDLTKLPSNRIELYELGIQAAMTKRLQTKASMNLSISEASDIIIRRWMMLFNLDRSQMTADDDGGGLQEKKREKRASRKETIKFDELTTDTHKKDGEKDQTENRVAIKLDSKEVYEVFRHGHHYLREAAKPEVQRTELNRIELSMPKKLVDTVMLLVNGNLKMLLGGKAHDCGIVMLRNVAVINQQNGRREFSSAHASNTLLLEMPNADAFTMWLHLDKEEAGIPLTKTLEVQTETSAAQYQFKHLSFQEGLFAQYLLIMSAEGWAGWASDELAAKFLNDPFMNNTCRIAAGHLGSLLAKRRPTWDFSAKNCQLQSVGLYALWLLMERNTTLQRLVLRGNKVGQQYEDAAGLARMFSTSTALTALDLSNNMLGSLRQTPAGMRQLARGLSTNKSLTDVNLASNLLWPEGLKAVCSALRSCTALRTLDLSDNHPGREPALSELVREHTTLQSLAVVEKTPLTRIEKSFHLDARAKEAIGYALLESTATMRYLQCDNFSLKPETTTLTWTSDQQSDSVLLAGALKTNHSLTAINVGSGPGELGDFERDILGRAILRNLNGNVGYSDLYDLKPDGPKAQTFDFKDKTQIRSFRSFVFFAGLMRGNARLISLELIGLNLDHIPLLAEALRTNVTLQELRLVHMPKLNERTVATLPVQDLNGHNKVEHINLWEAGISTIDSQPEQRSYIQRAAVAMGVCSFLTALKLGHNKLTDAGVGQPLVDVLRSEQCKLSSLDLSNNELTGAMLARAVQSNTSLTSLDFRGNTAVDDNALWVLGGLLLEEDCQCRIGVLRTYAFDVLEGATEFSMRNTALALGAARLLVSVFRFNDTITDLDLSNVGLVVQASHALAKALRTNTTLTKLDISHNPLSDVSKYTESELEYSGSGFRAFAAAVRASASLQSLTFAGNFEPMHLLQIKGAAGVGHAKVLDLSGKGFDPLSAILIGQLIAEHTILTELSLLNNVTLGTEGARTIVDRVHAPTLRTLDLNSVIPPPNPALADTPKGKRQAAQLERFCRSLGRLTALEKLTLDKNALVEFSAVGQLHNLKTITINNNRLETLHDDICFLRHLKRLSVRSNKLLELPYNIGKLESLESLDLKGNRLTYLPPSIGQLGLLKHLDVSENLISQLEPTICDCIKLDRFEVKQNPLVRPPLSIAKQGVVPIRRYFQELNRSGEARSQGARLVLLGHGEAGKTSLQRGLRYGAPHPADKDERTVQLDISTLVLGEGESQVILSAWDLGGQVHYAALLQPYIVTGSLYLLLVPCFDVAELEARYDELLGRWLDYLQVGAPEAVVQLVLTKCDAKLRRDKEWSVFYIESQCKDQMVWLERAVQRHQDGCSGKRRLKVQPGVACVCSVAGGNASLSSFKSRLELIVLAKPALLPSVGMPVPRTWLLAMSFLRAIRDGRQALRAVKATLASQETIGNELPDLGTETRVAPRPYITIAEARRKWQLEVQPTIEPCSAILDPEAAILDDALTLLINQGELFAGGGVIFLQPDHVTRLLKPLVDHRLGTSQSTNPLELMLSPAPPAALTPTAMLEIPQGEIPQGGTLQGEIPQGEIPLGGQARPTALTTAERHLIQFRGVQTLAIQALVKEEVVRAWHGALLGAHEALLEPEGTEAEPEPTEQLGIIYPIGYILPPGIAERLMGALHGFGTYYKCWREGALLKLDFPRSTHLLIELRVDGQSMPEAEPNAHKVSPKLKKRNRKLSAE</sequence>
<name>A0A0M0J683_9EUKA</name>
<reference evidence="8" key="1">
    <citation type="journal article" date="2015" name="PLoS Genet.">
        <title>Genome Sequence and Transcriptome Analyses of Chrysochromulina tobin: Metabolic Tools for Enhanced Algal Fitness in the Prominent Order Prymnesiales (Haptophyceae).</title>
        <authorList>
            <person name="Hovde B.T."/>
            <person name="Deodato C.R."/>
            <person name="Hunsperger H.M."/>
            <person name="Ryken S.A."/>
            <person name="Yost W."/>
            <person name="Jha R.K."/>
            <person name="Patterson J."/>
            <person name="Monnat R.J. Jr."/>
            <person name="Barlow S.B."/>
            <person name="Starkenburg S.R."/>
            <person name="Cattolico R.A."/>
        </authorList>
    </citation>
    <scope>NUCLEOTIDE SEQUENCE</scope>
    <source>
        <strain evidence="8">CCMP291</strain>
    </source>
</reference>
<dbReference type="Gene3D" id="3.40.50.300">
    <property type="entry name" value="P-loop containing nucleotide triphosphate hydrolases"/>
    <property type="match status" value="2"/>
</dbReference>
<dbReference type="SUPFAM" id="SSF52540">
    <property type="entry name" value="P-loop containing nucleoside triphosphate hydrolases"/>
    <property type="match status" value="1"/>
</dbReference>
<dbReference type="PANTHER" id="PTHR48051">
    <property type="match status" value="1"/>
</dbReference>
<keyword evidence="8" id="KW-1185">Reference proteome</keyword>
<proteinExistence type="predicted"/>
<dbReference type="InterPro" id="IPR050216">
    <property type="entry name" value="LRR_domain-containing"/>
</dbReference>
<organism evidence="7 8">
    <name type="scientific">Chrysochromulina tobinii</name>
    <dbReference type="NCBI Taxonomy" id="1460289"/>
    <lineage>
        <taxon>Eukaryota</taxon>
        <taxon>Haptista</taxon>
        <taxon>Haptophyta</taxon>
        <taxon>Prymnesiophyceae</taxon>
        <taxon>Prymnesiales</taxon>
        <taxon>Chrysochromulinaceae</taxon>
        <taxon>Chrysochromulina</taxon>
    </lineage>
</organism>
<evidence type="ECO:0000259" key="6">
    <source>
        <dbReference type="PROSITE" id="PS50837"/>
    </source>
</evidence>
<keyword evidence="2" id="KW-0677">Repeat</keyword>
<dbReference type="Pfam" id="PF13516">
    <property type="entry name" value="LRR_6"/>
    <property type="match status" value="2"/>
</dbReference>
<dbReference type="SUPFAM" id="SSF52058">
    <property type="entry name" value="L domain-like"/>
    <property type="match status" value="1"/>
</dbReference>
<dbReference type="InterPro" id="IPR003591">
    <property type="entry name" value="Leu-rich_rpt_typical-subtyp"/>
</dbReference>
<evidence type="ECO:0000256" key="1">
    <source>
        <dbReference type="ARBA" id="ARBA00022614"/>
    </source>
</evidence>
<comment type="caution">
    <text evidence="7">The sequence shown here is derived from an EMBL/GenBank/DDBJ whole genome shotgun (WGS) entry which is preliminary data.</text>
</comment>
<dbReference type="InterPro" id="IPR032675">
    <property type="entry name" value="LRR_dom_sf"/>
</dbReference>
<dbReference type="SMART" id="SM00368">
    <property type="entry name" value="LRR_RI"/>
    <property type="match status" value="8"/>
</dbReference>
<feature type="region of interest" description="Disordered" evidence="5">
    <location>
        <begin position="3082"/>
        <end position="3105"/>
    </location>
</feature>
<evidence type="ECO:0000256" key="2">
    <source>
        <dbReference type="ARBA" id="ARBA00022737"/>
    </source>
</evidence>
<dbReference type="Gene3D" id="3.80.10.10">
    <property type="entry name" value="Ribonuclease Inhibitor"/>
    <property type="match status" value="4"/>
</dbReference>
<dbReference type="SUPFAM" id="SSF52047">
    <property type="entry name" value="RNI-like"/>
    <property type="match status" value="1"/>
</dbReference>
<dbReference type="Pfam" id="PF08477">
    <property type="entry name" value="Roc"/>
    <property type="match status" value="1"/>
</dbReference>
<dbReference type="GO" id="GO:0005737">
    <property type="term" value="C:cytoplasm"/>
    <property type="evidence" value="ECO:0007669"/>
    <property type="project" value="TreeGrafter"/>
</dbReference>
<feature type="region of interest" description="Disordered" evidence="5">
    <location>
        <begin position="1459"/>
        <end position="1498"/>
    </location>
</feature>
<evidence type="ECO:0000256" key="4">
    <source>
        <dbReference type="ARBA" id="ARBA00022840"/>
    </source>
</evidence>
<feature type="domain" description="NACHT" evidence="6">
    <location>
        <begin position="704"/>
        <end position="833"/>
    </location>
</feature>
<dbReference type="SMART" id="SM00369">
    <property type="entry name" value="LRR_TYP"/>
    <property type="match status" value="5"/>
</dbReference>
<dbReference type="PROSITE" id="PS51450">
    <property type="entry name" value="LRR"/>
    <property type="match status" value="2"/>
</dbReference>
<evidence type="ECO:0000313" key="7">
    <source>
        <dbReference type="EMBL" id="KOO22124.1"/>
    </source>
</evidence>
<keyword evidence="3" id="KW-0547">Nucleotide-binding</keyword>
<feature type="region of interest" description="Disordered" evidence="5">
    <location>
        <begin position="1147"/>
        <end position="1173"/>
    </location>
</feature>
<gene>
    <name evidence="7" type="ORF">Ctob_005935</name>
</gene>
<dbReference type="InterPro" id="IPR007111">
    <property type="entry name" value="NACHT_NTPase"/>
</dbReference>
<dbReference type="OrthoDB" id="676979at2759"/>
<evidence type="ECO:0000313" key="8">
    <source>
        <dbReference type="Proteomes" id="UP000037460"/>
    </source>
</evidence>
<dbReference type="InterPro" id="IPR001611">
    <property type="entry name" value="Leu-rich_rpt"/>
</dbReference>
<dbReference type="InterPro" id="IPR027417">
    <property type="entry name" value="P-loop_NTPase"/>
</dbReference>